<proteinExistence type="predicted"/>
<name>A0A8J6A872_GALPY</name>
<evidence type="ECO:0000256" key="1">
    <source>
        <dbReference type="SAM" id="MobiDB-lite"/>
    </source>
</evidence>
<feature type="compositionally biased region" description="Low complexity" evidence="1">
    <location>
        <begin position="307"/>
        <end position="318"/>
    </location>
</feature>
<gene>
    <name evidence="2" type="ORF">J0S82_011471</name>
</gene>
<evidence type="ECO:0000313" key="2">
    <source>
        <dbReference type="EMBL" id="KAG8516836.1"/>
    </source>
</evidence>
<dbReference type="Proteomes" id="UP000700334">
    <property type="component" value="Unassembled WGS sequence"/>
</dbReference>
<comment type="caution">
    <text evidence="2">The sequence shown here is derived from an EMBL/GenBank/DDBJ whole genome shotgun (WGS) entry which is preliminary data.</text>
</comment>
<reference evidence="2" key="1">
    <citation type="journal article" date="2021" name="Evol. Appl.">
        <title>The genome of the Pyrenean desman and the effects of bottlenecks and inbreeding on the genomic landscape of an endangered species.</title>
        <authorList>
            <person name="Escoda L."/>
            <person name="Castresana J."/>
        </authorList>
    </citation>
    <scope>NUCLEOTIDE SEQUENCE</scope>
    <source>
        <strain evidence="2">IBE-C5619</strain>
    </source>
</reference>
<organism evidence="2 3">
    <name type="scientific">Galemys pyrenaicus</name>
    <name type="common">Iberian desman</name>
    <name type="synonym">Pyrenean desman</name>
    <dbReference type="NCBI Taxonomy" id="202257"/>
    <lineage>
        <taxon>Eukaryota</taxon>
        <taxon>Metazoa</taxon>
        <taxon>Chordata</taxon>
        <taxon>Craniata</taxon>
        <taxon>Vertebrata</taxon>
        <taxon>Euteleostomi</taxon>
        <taxon>Mammalia</taxon>
        <taxon>Eutheria</taxon>
        <taxon>Laurasiatheria</taxon>
        <taxon>Eulipotyphla</taxon>
        <taxon>Talpidae</taxon>
        <taxon>Galemys</taxon>
    </lineage>
</organism>
<sequence>PQAVFSVALVLPPNELPALRFPRCTLSGSCVRGCGSGSPKPSAAQQGCSAGVHHADTKAAKLRNLWTAHRCRLHPGSDRCDLWAASCDQPPLARLLQLPPGTQSAHARARSLCCGLQLLTQPLGSNQQPLHLQDHRTVAASPAWGVDRVVIVAPKYLVATLCSRSPHHHPILLPARYDQSCYYQQNTYGQPSDPDKGSDNSVICVQVLNDNVTWQALSSGELKQESSKVMPVFYEDPPTAKAAVEWCDGQDFHRSKRTASLAPKKPAMTSIWGSMPPYEARWHHRLSVEVQQLVRRTCGDQGGGKQGCPQKGPGVPKGNHPGQEMPKSELETGSAPIQLKKPALHLEDRMQPASGPEPEGILPLPFPAQVMAMAEVALVACVEEEAGSWTVAVPEECSEVATGEIDVASVAAGAWTERLWWKEMRWP</sequence>
<dbReference type="EMBL" id="JAGFMF010011664">
    <property type="protein sequence ID" value="KAG8516836.1"/>
    <property type="molecule type" value="Genomic_DNA"/>
</dbReference>
<protein>
    <submittedName>
        <fullName evidence="2">RNA-binding protein EWS</fullName>
    </submittedName>
</protein>
<keyword evidence="3" id="KW-1185">Reference proteome</keyword>
<feature type="non-terminal residue" evidence="2">
    <location>
        <position position="1"/>
    </location>
</feature>
<feature type="region of interest" description="Disordered" evidence="1">
    <location>
        <begin position="298"/>
        <end position="334"/>
    </location>
</feature>
<dbReference type="AlphaFoldDB" id="A0A8J6A872"/>
<evidence type="ECO:0000313" key="3">
    <source>
        <dbReference type="Proteomes" id="UP000700334"/>
    </source>
</evidence>
<feature type="non-terminal residue" evidence="2">
    <location>
        <position position="427"/>
    </location>
</feature>
<dbReference type="OrthoDB" id="76445at2759"/>
<accession>A0A8J6A872</accession>